<protein>
    <submittedName>
        <fullName evidence="1">Uncharacterized protein</fullName>
    </submittedName>
</protein>
<dbReference type="Proteomes" id="UP000550508">
    <property type="component" value="Unassembled WGS sequence"/>
</dbReference>
<reference evidence="1 2" key="1">
    <citation type="submission" date="2020-05" db="EMBL/GenBank/DDBJ databases">
        <authorList>
            <person name="Kim M.K."/>
        </authorList>
    </citation>
    <scope>NUCLEOTIDE SEQUENCE [LARGE SCALE GENOMIC DNA]</scope>
    <source>
        <strain evidence="1 2">BT25</strain>
    </source>
</reference>
<sequence length="99" mass="11385">MLNILSQHNYSPEDWDLMQRAHAKASQMLGRCYLTHEHANRLARTVMKLFDQGLRDDLFIAAKAVEQELTTTKIADDRNHMVFIATQGRRPPSHDIDAP</sequence>
<gene>
    <name evidence="1" type="ORF">HQ945_05265</name>
</gene>
<comment type="caution">
    <text evidence="1">The sequence shown here is derived from an EMBL/GenBank/DDBJ whole genome shotgun (WGS) entry which is preliminary data.</text>
</comment>
<evidence type="ECO:0000313" key="2">
    <source>
        <dbReference type="Proteomes" id="UP000550508"/>
    </source>
</evidence>
<organism evidence="1 2">
    <name type="scientific">Phyllobacterium pellucidum</name>
    <dbReference type="NCBI Taxonomy" id="2740464"/>
    <lineage>
        <taxon>Bacteria</taxon>
        <taxon>Pseudomonadati</taxon>
        <taxon>Pseudomonadota</taxon>
        <taxon>Alphaproteobacteria</taxon>
        <taxon>Hyphomicrobiales</taxon>
        <taxon>Phyllobacteriaceae</taxon>
        <taxon>Phyllobacterium</taxon>
    </lineage>
</organism>
<proteinExistence type="predicted"/>
<accession>A0A849VRJ6</accession>
<keyword evidence="2" id="KW-1185">Reference proteome</keyword>
<dbReference type="RefSeq" id="WP_174207732.1">
    <property type="nucleotide sequence ID" value="NZ_JABUMX010000001.1"/>
</dbReference>
<dbReference type="AlphaFoldDB" id="A0A849VRJ6"/>
<name>A0A849VRJ6_9HYPH</name>
<evidence type="ECO:0000313" key="1">
    <source>
        <dbReference type="EMBL" id="NTS30657.1"/>
    </source>
</evidence>
<dbReference type="EMBL" id="JABUMX010000001">
    <property type="protein sequence ID" value="NTS30657.1"/>
    <property type="molecule type" value="Genomic_DNA"/>
</dbReference>